<keyword evidence="1" id="KW-1185">Reference proteome</keyword>
<protein>
    <submittedName>
        <fullName evidence="2">Uncharacterized protein</fullName>
    </submittedName>
</protein>
<accession>A0A914R2J4</accession>
<evidence type="ECO:0000313" key="2">
    <source>
        <dbReference type="WBParaSite" id="PEQ_0000067101-mRNA-1"/>
    </source>
</evidence>
<dbReference type="Proteomes" id="UP000887564">
    <property type="component" value="Unplaced"/>
</dbReference>
<organism evidence="1 2">
    <name type="scientific">Parascaris equorum</name>
    <name type="common">Equine roundworm</name>
    <dbReference type="NCBI Taxonomy" id="6256"/>
    <lineage>
        <taxon>Eukaryota</taxon>
        <taxon>Metazoa</taxon>
        <taxon>Ecdysozoa</taxon>
        <taxon>Nematoda</taxon>
        <taxon>Chromadorea</taxon>
        <taxon>Rhabditida</taxon>
        <taxon>Spirurina</taxon>
        <taxon>Ascaridomorpha</taxon>
        <taxon>Ascaridoidea</taxon>
        <taxon>Ascarididae</taxon>
        <taxon>Parascaris</taxon>
    </lineage>
</organism>
<evidence type="ECO:0000313" key="1">
    <source>
        <dbReference type="Proteomes" id="UP000887564"/>
    </source>
</evidence>
<reference evidence="2" key="1">
    <citation type="submission" date="2022-11" db="UniProtKB">
        <authorList>
            <consortium name="WormBaseParasite"/>
        </authorList>
    </citation>
    <scope>IDENTIFICATION</scope>
</reference>
<dbReference type="WBParaSite" id="PEQ_0000067101-mRNA-1">
    <property type="protein sequence ID" value="PEQ_0000067101-mRNA-1"/>
    <property type="gene ID" value="PEQ_0000067101"/>
</dbReference>
<sequence>MCESRCCLAEQRGTRPYDHTAWLAHSAILSSSTQADCEPFCEGFYQ</sequence>
<proteinExistence type="predicted"/>
<name>A0A914R2J4_PAREQ</name>
<dbReference type="AlphaFoldDB" id="A0A914R2J4"/>